<feature type="transmembrane region" description="Helical" evidence="6">
    <location>
        <begin position="75"/>
        <end position="96"/>
    </location>
</feature>
<reference evidence="8" key="1">
    <citation type="journal article" date="2019" name="Int. J. Syst. Evol. Microbiol.">
        <title>The Global Catalogue of Microorganisms (GCM) 10K type strain sequencing project: providing services to taxonomists for standard genome sequencing and annotation.</title>
        <authorList>
            <consortium name="The Broad Institute Genomics Platform"/>
            <consortium name="The Broad Institute Genome Sequencing Center for Infectious Disease"/>
            <person name="Wu L."/>
            <person name="Ma J."/>
        </authorList>
    </citation>
    <scope>NUCLEOTIDE SEQUENCE [LARGE SCALE GENOMIC DNA]</scope>
    <source>
        <strain evidence="8">CECT 7131</strain>
    </source>
</reference>
<feature type="transmembrane region" description="Helical" evidence="6">
    <location>
        <begin position="45"/>
        <end position="69"/>
    </location>
</feature>
<evidence type="ECO:0000313" key="7">
    <source>
        <dbReference type="EMBL" id="MDN3567722.1"/>
    </source>
</evidence>
<feature type="transmembrane region" description="Helical" evidence="6">
    <location>
        <begin position="155"/>
        <end position="175"/>
    </location>
</feature>
<evidence type="ECO:0000313" key="8">
    <source>
        <dbReference type="Proteomes" id="UP001529369"/>
    </source>
</evidence>
<dbReference type="EMBL" id="JAUFPN010000197">
    <property type="protein sequence ID" value="MDN3567722.1"/>
    <property type="molecule type" value="Genomic_DNA"/>
</dbReference>
<accession>A0ABT8ACZ9</accession>
<dbReference type="InterPro" id="IPR001123">
    <property type="entry name" value="LeuE-type"/>
</dbReference>
<keyword evidence="5 6" id="KW-0472">Membrane</keyword>
<gene>
    <name evidence="7" type="ORF">QWZ14_25370</name>
</gene>
<sequence length="207" mass="20740">MMPPGLEAGTLLGHFLLGYLIVLATPGPNLLVIGGVAALRGLRGALPLCLGVALGAGALAAAIAATIGAGAAQGGWNAACRLLGAGLLLWVAWSVARSRPPDPAALRDRTARTAEFGAAFCTAATNPLTAAFFAAQFLGPLSAVGELRLLVPPSVAAAALAFFLGVASLFAHPAFRQAVLAWHRPIRLAAAVALVLMAVSVATPILA</sequence>
<evidence type="ECO:0000256" key="4">
    <source>
        <dbReference type="ARBA" id="ARBA00022989"/>
    </source>
</evidence>
<dbReference type="Proteomes" id="UP001529369">
    <property type="component" value="Unassembled WGS sequence"/>
</dbReference>
<evidence type="ECO:0000256" key="3">
    <source>
        <dbReference type="ARBA" id="ARBA00022692"/>
    </source>
</evidence>
<name>A0ABT8ACZ9_9PROT</name>
<feature type="transmembrane region" description="Helical" evidence="6">
    <location>
        <begin position="187"/>
        <end position="206"/>
    </location>
</feature>
<comment type="subcellular location">
    <subcellularLocation>
        <location evidence="1">Cell membrane</location>
        <topology evidence="1">Multi-pass membrane protein</topology>
    </subcellularLocation>
</comment>
<organism evidence="7 8">
    <name type="scientific">Paeniroseomonas aquatica</name>
    <dbReference type="NCBI Taxonomy" id="373043"/>
    <lineage>
        <taxon>Bacteria</taxon>
        <taxon>Pseudomonadati</taxon>
        <taxon>Pseudomonadota</taxon>
        <taxon>Alphaproteobacteria</taxon>
        <taxon>Acetobacterales</taxon>
        <taxon>Acetobacteraceae</taxon>
        <taxon>Paeniroseomonas</taxon>
    </lineage>
</organism>
<comment type="caution">
    <text evidence="7">The sequence shown here is derived from an EMBL/GenBank/DDBJ whole genome shotgun (WGS) entry which is preliminary data.</text>
</comment>
<keyword evidence="2" id="KW-1003">Cell membrane</keyword>
<evidence type="ECO:0000256" key="2">
    <source>
        <dbReference type="ARBA" id="ARBA00022475"/>
    </source>
</evidence>
<feature type="transmembrane region" description="Helical" evidence="6">
    <location>
        <begin position="12"/>
        <end position="33"/>
    </location>
</feature>
<feature type="transmembrane region" description="Helical" evidence="6">
    <location>
        <begin position="116"/>
        <end position="135"/>
    </location>
</feature>
<keyword evidence="8" id="KW-1185">Reference proteome</keyword>
<keyword evidence="3 6" id="KW-0812">Transmembrane</keyword>
<proteinExistence type="predicted"/>
<evidence type="ECO:0000256" key="5">
    <source>
        <dbReference type="ARBA" id="ARBA00023136"/>
    </source>
</evidence>
<protein>
    <submittedName>
        <fullName evidence="7">LysE family transporter</fullName>
    </submittedName>
</protein>
<dbReference type="RefSeq" id="WP_290319782.1">
    <property type="nucleotide sequence ID" value="NZ_JAUFPN010000197.1"/>
</dbReference>
<dbReference type="Pfam" id="PF01810">
    <property type="entry name" value="LysE"/>
    <property type="match status" value="1"/>
</dbReference>
<keyword evidence="4 6" id="KW-1133">Transmembrane helix</keyword>
<evidence type="ECO:0000256" key="1">
    <source>
        <dbReference type="ARBA" id="ARBA00004651"/>
    </source>
</evidence>
<evidence type="ECO:0000256" key="6">
    <source>
        <dbReference type="SAM" id="Phobius"/>
    </source>
</evidence>